<dbReference type="EMBL" id="CAJNOI010008205">
    <property type="protein sequence ID" value="CAF1595565.1"/>
    <property type="molecule type" value="Genomic_DNA"/>
</dbReference>
<keyword evidence="3" id="KW-1185">Reference proteome</keyword>
<dbReference type="AlphaFoldDB" id="A0A816H3I5"/>
<protein>
    <submittedName>
        <fullName evidence="2">Uncharacterized protein</fullName>
    </submittedName>
</protein>
<feature type="non-terminal residue" evidence="2">
    <location>
        <position position="1"/>
    </location>
</feature>
<dbReference type="Proteomes" id="UP000663877">
    <property type="component" value="Unassembled WGS sequence"/>
</dbReference>
<evidence type="ECO:0000313" key="3">
    <source>
        <dbReference type="Proteomes" id="UP000663832"/>
    </source>
</evidence>
<proteinExistence type="predicted"/>
<dbReference type="EMBL" id="CAJNOM010008650">
    <property type="protein sequence ID" value="CAF1680889.1"/>
    <property type="molecule type" value="Genomic_DNA"/>
</dbReference>
<evidence type="ECO:0000313" key="1">
    <source>
        <dbReference type="EMBL" id="CAF1595565.1"/>
    </source>
</evidence>
<gene>
    <name evidence="1" type="ORF">BJG266_LOCUS50040</name>
    <name evidence="2" type="ORF">QVE165_LOCUS67132</name>
</gene>
<comment type="caution">
    <text evidence="2">The sequence shown here is derived from an EMBL/GenBank/DDBJ whole genome shotgun (WGS) entry which is preliminary data.</text>
</comment>
<dbReference type="Proteomes" id="UP000663832">
    <property type="component" value="Unassembled WGS sequence"/>
</dbReference>
<organism evidence="2 3">
    <name type="scientific">Adineta steineri</name>
    <dbReference type="NCBI Taxonomy" id="433720"/>
    <lineage>
        <taxon>Eukaryota</taxon>
        <taxon>Metazoa</taxon>
        <taxon>Spiralia</taxon>
        <taxon>Gnathifera</taxon>
        <taxon>Rotifera</taxon>
        <taxon>Eurotatoria</taxon>
        <taxon>Bdelloidea</taxon>
        <taxon>Adinetida</taxon>
        <taxon>Adinetidae</taxon>
        <taxon>Adineta</taxon>
    </lineage>
</organism>
<sequence length="43" mass="5096">RINRHLHKRIFHCQAIQNSKINNGNNQKQLRILSNTLQMDVSL</sequence>
<evidence type="ECO:0000313" key="2">
    <source>
        <dbReference type="EMBL" id="CAF1680889.1"/>
    </source>
</evidence>
<accession>A0A816H3I5</accession>
<reference evidence="2" key="1">
    <citation type="submission" date="2021-02" db="EMBL/GenBank/DDBJ databases">
        <authorList>
            <person name="Nowell W R."/>
        </authorList>
    </citation>
    <scope>NUCLEOTIDE SEQUENCE</scope>
</reference>
<name>A0A816H3I5_9BILA</name>